<dbReference type="PANTHER" id="PTHR43977">
    <property type="entry name" value="STRUCTURAL MAINTENANCE OF CHROMOSOMES PROTEIN 3"/>
    <property type="match status" value="1"/>
</dbReference>
<dbReference type="FunFam" id="1.20.1060.20:FF:000005">
    <property type="entry name" value="Structural maintenance of chromosomes 2"/>
    <property type="match status" value="1"/>
</dbReference>
<evidence type="ECO:0000256" key="2">
    <source>
        <dbReference type="SAM" id="Phobius"/>
    </source>
</evidence>
<organism evidence="4 5">
    <name type="scientific">Abeliophyllum distichum</name>
    <dbReference type="NCBI Taxonomy" id="126358"/>
    <lineage>
        <taxon>Eukaryota</taxon>
        <taxon>Viridiplantae</taxon>
        <taxon>Streptophyta</taxon>
        <taxon>Embryophyta</taxon>
        <taxon>Tracheophyta</taxon>
        <taxon>Spermatophyta</taxon>
        <taxon>Magnoliopsida</taxon>
        <taxon>eudicotyledons</taxon>
        <taxon>Gunneridae</taxon>
        <taxon>Pentapetalae</taxon>
        <taxon>asterids</taxon>
        <taxon>lamiids</taxon>
        <taxon>Lamiales</taxon>
        <taxon>Oleaceae</taxon>
        <taxon>Forsythieae</taxon>
        <taxon>Abeliophyllum</taxon>
    </lineage>
</organism>
<dbReference type="InterPro" id="IPR036277">
    <property type="entry name" value="SMC_hinge_sf"/>
</dbReference>
<protein>
    <submittedName>
        <fullName evidence="4">Structural maintenance of chromosomes protein 2-1</fullName>
    </submittedName>
</protein>
<keyword evidence="2" id="KW-0812">Transmembrane</keyword>
<feature type="coiled-coil region" evidence="1">
    <location>
        <begin position="23"/>
        <end position="141"/>
    </location>
</feature>
<keyword evidence="2" id="KW-1133">Transmembrane helix</keyword>
<sequence length="432" mass="49418">MKRYCRDLVKATSVLKNQEDILMTEKENAAKRNLEELKQSEEEKAKAVKIAEVGAVGLKRNSQELSKSLEEHEKEYQLVRAVEMKTKCLEDQLGDTKIEVGRTETELKQLQTRISHCEKDLKEKNSQLLSKREEAVAVENELKLGEKMLKKFRRLWNLLPMKRVVWKHCKRITLLRSRVKGVVAKLIKVKDRSAMTALEVASGGKLYNVVVDTENTGKQLLQNGGLRRRVTIIPLNKIQSHPLPQSVQTAAVRLVGKGNDEVALSLVGYDEELQLFRRWFVFSRHRLHSCSGTFKPAGQLGRFLYQGREKSVNCSILLLPFLEFDVLYYLHHPFFFGLFSGYFLILSSCICKACTIDFNGIFRRLLFSGLFHHREIVWHHHDLALLDPIVEHGFSSDPLSASEPCPLSRRLYGGSSCTSVVTGDIWHFAQNI</sequence>
<keyword evidence="1" id="KW-0175">Coiled coil</keyword>
<dbReference type="AlphaFoldDB" id="A0ABD1VRP3"/>
<gene>
    <name evidence="4" type="ORF">Adt_01020</name>
</gene>
<accession>A0ABD1VRP3</accession>
<evidence type="ECO:0000313" key="4">
    <source>
        <dbReference type="EMBL" id="KAL2540042.1"/>
    </source>
</evidence>
<comment type="caution">
    <text evidence="4">The sequence shown here is derived from an EMBL/GenBank/DDBJ whole genome shotgun (WGS) entry which is preliminary data.</text>
</comment>
<keyword evidence="2" id="KW-0472">Membrane</keyword>
<dbReference type="InterPro" id="IPR010935">
    <property type="entry name" value="SMC_hinge"/>
</dbReference>
<feature type="domain" description="SMC hinge" evidence="3">
    <location>
        <begin position="177"/>
        <end position="287"/>
    </location>
</feature>
<evidence type="ECO:0000256" key="1">
    <source>
        <dbReference type="SAM" id="Coils"/>
    </source>
</evidence>
<evidence type="ECO:0000313" key="5">
    <source>
        <dbReference type="Proteomes" id="UP001604336"/>
    </source>
</evidence>
<reference evidence="5" key="1">
    <citation type="submission" date="2024-07" db="EMBL/GenBank/DDBJ databases">
        <title>Two chromosome-level genome assemblies of Korean endemic species Abeliophyllum distichum and Forsythia ovata (Oleaceae).</title>
        <authorList>
            <person name="Jang H."/>
        </authorList>
    </citation>
    <scope>NUCLEOTIDE SEQUENCE [LARGE SCALE GENOMIC DNA]</scope>
</reference>
<dbReference type="Gene3D" id="1.20.1060.20">
    <property type="match status" value="1"/>
</dbReference>
<dbReference type="SMART" id="SM00968">
    <property type="entry name" value="SMC_hinge"/>
    <property type="match status" value="1"/>
</dbReference>
<dbReference type="EMBL" id="JBFOLK010000001">
    <property type="protein sequence ID" value="KAL2540042.1"/>
    <property type="molecule type" value="Genomic_DNA"/>
</dbReference>
<dbReference type="GO" id="GO:0051276">
    <property type="term" value="P:chromosome organization"/>
    <property type="evidence" value="ECO:0007669"/>
    <property type="project" value="UniProtKB-ARBA"/>
</dbReference>
<dbReference type="SUPFAM" id="SSF75553">
    <property type="entry name" value="Smc hinge domain"/>
    <property type="match status" value="1"/>
</dbReference>
<dbReference type="Proteomes" id="UP001604336">
    <property type="component" value="Unassembled WGS sequence"/>
</dbReference>
<dbReference type="Pfam" id="PF06470">
    <property type="entry name" value="SMC_hinge"/>
    <property type="match status" value="1"/>
</dbReference>
<feature type="transmembrane region" description="Helical" evidence="2">
    <location>
        <begin position="336"/>
        <end position="355"/>
    </location>
</feature>
<proteinExistence type="predicted"/>
<name>A0ABD1VRP3_9LAMI</name>
<keyword evidence="5" id="KW-1185">Reference proteome</keyword>
<evidence type="ECO:0000259" key="3">
    <source>
        <dbReference type="SMART" id="SM00968"/>
    </source>
</evidence>